<evidence type="ECO:0000313" key="2">
    <source>
        <dbReference type="Proteomes" id="UP000306324"/>
    </source>
</evidence>
<dbReference type="Gene3D" id="3.40.50.1010">
    <property type="entry name" value="5'-nuclease"/>
    <property type="match status" value="1"/>
</dbReference>
<dbReference type="Proteomes" id="UP000306324">
    <property type="component" value="Unassembled WGS sequence"/>
</dbReference>
<sequence length="48" mass="5510">MYPIDTNVLSELRKLRPHGAVLAWIASVEDAQLLLQPLPWVKFRPVLN</sequence>
<dbReference type="AlphaFoldDB" id="A0A5S4EGI5"/>
<gene>
    <name evidence="1" type="ORF">ACCUM_1711</name>
</gene>
<name>A0A5S4EGI5_9PROT</name>
<dbReference type="EMBL" id="SWAD01000234">
    <property type="protein sequence ID" value="TMQ74380.1"/>
    <property type="molecule type" value="Genomic_DNA"/>
</dbReference>
<evidence type="ECO:0000313" key="1">
    <source>
        <dbReference type="EMBL" id="TMQ74380.1"/>
    </source>
</evidence>
<organism evidence="1 2">
    <name type="scientific">Candidatus Accumulibacter phosphatis</name>
    <dbReference type="NCBI Taxonomy" id="327160"/>
    <lineage>
        <taxon>Bacteria</taxon>
        <taxon>Pseudomonadati</taxon>
        <taxon>Pseudomonadota</taxon>
        <taxon>Betaproteobacteria</taxon>
        <taxon>Candidatus Accumulibacter</taxon>
    </lineage>
</organism>
<proteinExistence type="predicted"/>
<keyword evidence="2" id="KW-1185">Reference proteome</keyword>
<reference evidence="1 2" key="1">
    <citation type="submission" date="2019-04" db="EMBL/GenBank/DDBJ databases">
        <title>A novel phosphate-accumulating bacterium identified in bioreactor for phosphate removal from wastewater.</title>
        <authorList>
            <person name="Kotlyarov R.Y."/>
            <person name="Beletsky A.V."/>
            <person name="Kallistova A.Y."/>
            <person name="Dorofeev A.G."/>
            <person name="Nikolaev Y.Y."/>
            <person name="Pimenov N.V."/>
            <person name="Ravin N.V."/>
            <person name="Mardanov A.V."/>
        </authorList>
    </citation>
    <scope>NUCLEOTIDE SEQUENCE [LARGE SCALE GENOMIC DNA]</scope>
    <source>
        <strain evidence="1 2">Bin19</strain>
    </source>
</reference>
<accession>A0A5S4EGI5</accession>
<comment type="caution">
    <text evidence="1">The sequence shown here is derived from an EMBL/GenBank/DDBJ whole genome shotgun (WGS) entry which is preliminary data.</text>
</comment>
<protein>
    <submittedName>
        <fullName evidence="1">Uncharacterized protein</fullName>
    </submittedName>
</protein>